<feature type="transmembrane region" description="Helical" evidence="8">
    <location>
        <begin position="6"/>
        <end position="23"/>
    </location>
</feature>
<comment type="subcellular location">
    <subcellularLocation>
        <location evidence="2">Virion membrane</location>
        <topology evidence="2">Single-pass membrane protein</topology>
    </subcellularLocation>
</comment>
<dbReference type="Proteomes" id="UP000121784">
    <property type="component" value="Segment"/>
</dbReference>
<proteinExistence type="predicted"/>
<protein>
    <submittedName>
        <fullName evidence="9">MV maturation protein</fullName>
    </submittedName>
</protein>
<evidence type="ECO:0000256" key="3">
    <source>
        <dbReference type="ARBA" id="ARBA00022692"/>
    </source>
</evidence>
<reference evidence="9 10" key="1">
    <citation type="submission" date="2014-09" db="EMBL/GenBank/DDBJ databases">
        <title>Complete Genome Sequence of the Embu Virus Strain SPAn 880.</title>
        <authorList>
            <person name="Ibrahim M.S."/>
            <person name="Antwerpen M.H."/>
            <person name="Georgi E."/>
            <person name="Vette P."/>
            <person name="Zoeller G."/>
            <person name="Meyer H."/>
        </authorList>
    </citation>
    <scope>NUCLEOTIDE SEQUENCE [LARGE SCALE GENOMIC DNA]</scope>
    <source>
        <strain evidence="9">SPAn880</strain>
    </source>
</reference>
<dbReference type="GO" id="GO:0055036">
    <property type="term" value="C:virion membrane"/>
    <property type="evidence" value="ECO:0007669"/>
    <property type="project" value="UniProtKB-SubCell"/>
</dbReference>
<evidence type="ECO:0000256" key="5">
    <source>
        <dbReference type="ARBA" id="ARBA00022921"/>
    </source>
</evidence>
<keyword evidence="3 8" id="KW-0812">Transmembrane</keyword>
<evidence type="ECO:0000256" key="7">
    <source>
        <dbReference type="ARBA" id="ARBA00023136"/>
    </source>
</evidence>
<gene>
    <name evidence="9" type="primary">121</name>
</gene>
<evidence type="ECO:0000256" key="2">
    <source>
        <dbReference type="ARBA" id="ARBA00004381"/>
    </source>
</evidence>
<keyword evidence="7 8" id="KW-0472">Membrane</keyword>
<evidence type="ECO:0000256" key="4">
    <source>
        <dbReference type="ARBA" id="ARBA00022844"/>
    </source>
</evidence>
<dbReference type="EMBL" id="KM595078">
    <property type="protein sequence ID" value="AIT70736.1"/>
    <property type="molecule type" value="Genomic_DNA"/>
</dbReference>
<keyword evidence="4" id="KW-0946">Virion</keyword>
<evidence type="ECO:0000313" key="9">
    <source>
        <dbReference type="EMBL" id="AIT70736.1"/>
    </source>
</evidence>
<evidence type="ECO:0000313" key="10">
    <source>
        <dbReference type="Proteomes" id="UP000121784"/>
    </source>
</evidence>
<keyword evidence="5" id="KW-0426">Late protein</keyword>
<dbReference type="Pfam" id="PF05961">
    <property type="entry name" value="Chordopox_A13L"/>
    <property type="match status" value="1"/>
</dbReference>
<keyword evidence="6 8" id="KW-1133">Transmembrane helix</keyword>
<accession>A0A097IVY6</accession>
<evidence type="ECO:0000256" key="1">
    <source>
        <dbReference type="ARBA" id="ARBA00003039"/>
    </source>
</evidence>
<dbReference type="InterPro" id="IPR009236">
    <property type="entry name" value="Chordopox_A13L"/>
</dbReference>
<organism evidence="9 10">
    <name type="scientific">Cotia virus</name>
    <dbReference type="NCBI Taxonomy" id="39444"/>
    <lineage>
        <taxon>Viruses</taxon>
        <taxon>Varidnaviria</taxon>
        <taxon>Bamfordvirae</taxon>
        <taxon>Nucleocytoviricota</taxon>
        <taxon>Pokkesviricetes</taxon>
        <taxon>Chitovirales</taxon>
        <taxon>Poxviridae</taxon>
        <taxon>Chordopoxvirinae</taxon>
        <taxon>Oryzopoxvirus</taxon>
        <taxon>Oryzopoxvirus cotia</taxon>
    </lineage>
</organism>
<sequence>MIGNFILAIICVIAIAVILYSLYNSKSINNVANIDKDENSDYNKLLKATGYVDKLKPAHLSSFYRLFTNK</sequence>
<evidence type="ECO:0000256" key="8">
    <source>
        <dbReference type="SAM" id="Phobius"/>
    </source>
</evidence>
<name>A0A097IVY6_9POXV</name>
<evidence type="ECO:0000256" key="6">
    <source>
        <dbReference type="ARBA" id="ARBA00022989"/>
    </source>
</evidence>
<comment type="function">
    <text evidence="1">Essential for the encapsidation of DNA into immature virions (IV) and the subsequent maturation of IV into mature virions (MV).</text>
</comment>